<feature type="binding site" evidence="9">
    <location>
        <position position="135"/>
    </location>
    <ligand>
        <name>FMN</name>
        <dbReference type="ChEBI" id="CHEBI:58210"/>
    </ligand>
</feature>
<dbReference type="InterPro" id="IPR033888">
    <property type="entry name" value="DHOD_1B"/>
</dbReference>
<evidence type="ECO:0000256" key="3">
    <source>
        <dbReference type="ARBA" id="ARBA00008008"/>
    </source>
</evidence>
<dbReference type="InterPro" id="IPR050074">
    <property type="entry name" value="DHO_dehydrogenase"/>
</dbReference>
<keyword evidence="6 9" id="KW-0288">FMN</keyword>
<evidence type="ECO:0000256" key="8">
    <source>
        <dbReference type="ARBA" id="ARBA00023002"/>
    </source>
</evidence>
<feature type="binding site" evidence="9">
    <location>
        <begin position="254"/>
        <end position="255"/>
    </location>
    <ligand>
        <name>FMN</name>
        <dbReference type="ChEBI" id="CHEBI:58210"/>
    </ligand>
</feature>
<feature type="binding site" evidence="9">
    <location>
        <position position="173"/>
    </location>
    <ligand>
        <name>FMN</name>
        <dbReference type="ChEBI" id="CHEBI:58210"/>
    </ligand>
</feature>
<feature type="binding site" evidence="9">
    <location>
        <position position="199"/>
    </location>
    <ligand>
        <name>FMN</name>
        <dbReference type="ChEBI" id="CHEBI:58210"/>
    </ligand>
</feature>
<evidence type="ECO:0000313" key="11">
    <source>
        <dbReference type="EMBL" id="TLS69203.1"/>
    </source>
</evidence>
<comment type="function">
    <text evidence="9">Catalyzes the conversion of dihydroorotate to orotate.</text>
</comment>
<comment type="pathway">
    <text evidence="2 9">Pyrimidine metabolism; UMP biosynthesis via de novo pathway.</text>
</comment>
<comment type="subcellular location">
    <subcellularLocation>
        <location evidence="1 9">Cytoplasm</location>
    </subcellularLocation>
</comment>
<evidence type="ECO:0000313" key="12">
    <source>
        <dbReference type="Proteomes" id="UP000306585"/>
    </source>
</evidence>
<feature type="binding site" evidence="9">
    <location>
        <begin position="200"/>
        <end position="201"/>
    </location>
    <ligand>
        <name>substrate</name>
    </ligand>
</feature>
<dbReference type="GO" id="GO:0006207">
    <property type="term" value="P:'de novo' pyrimidine nucleobase biosynthetic process"/>
    <property type="evidence" value="ECO:0007669"/>
    <property type="project" value="TreeGrafter"/>
</dbReference>
<dbReference type="SUPFAM" id="SSF51395">
    <property type="entry name" value="FMN-linked oxidoreductases"/>
    <property type="match status" value="1"/>
</dbReference>
<evidence type="ECO:0000259" key="10">
    <source>
        <dbReference type="Pfam" id="PF01180"/>
    </source>
</evidence>
<dbReference type="InterPro" id="IPR013785">
    <property type="entry name" value="Aldolase_TIM"/>
</dbReference>
<feature type="binding site" evidence="9">
    <location>
        <begin position="54"/>
        <end position="55"/>
    </location>
    <ligand>
        <name>FMN</name>
        <dbReference type="ChEBI" id="CHEBI:58210"/>
    </ligand>
</feature>
<sequence length="318" mass="33852">MTDALTSTPDLSVNFAGLTLQTPLVLLSGCVGFGQEYTRVEGWNNRDIGAVILKGTTLEPRMGNAPHRVYETPSGMLNAIGLQNPGARYVVDEILPQLPHHETHFWANANGTSPEEYAEIARIFDDSPVSAIEINISCPNVKEGGVHFGNNPCMAARVVAAMRPMTSKPLITKLSPNNADIAETARLVIEAGSDGLSVINTLVGMAVDIERRQPVLANISGGLSGPAIKPVALWKIHQTRAIAAKHNIPILGQGGICNADDALEFAIVGSDAIGLGTGLFYDPLMCRSLLDGIRNYLGKHNMRSYSELVGTLAAPATH</sequence>
<dbReference type="UniPathway" id="UPA00070"/>
<gene>
    <name evidence="9" type="primary">pyrD</name>
    <name evidence="11" type="ORF">FEF65_01585</name>
</gene>
<dbReference type="Gene3D" id="3.20.20.70">
    <property type="entry name" value="Aldolase class I"/>
    <property type="match status" value="1"/>
</dbReference>
<feature type="binding site" evidence="9">
    <location>
        <position position="54"/>
    </location>
    <ligand>
        <name>substrate</name>
    </ligand>
</feature>
<feature type="binding site" evidence="9">
    <location>
        <position position="225"/>
    </location>
    <ligand>
        <name>FMN</name>
        <dbReference type="ChEBI" id="CHEBI:58210"/>
    </ligand>
</feature>
<dbReference type="HAMAP" id="MF_00224">
    <property type="entry name" value="DHO_dh_type1"/>
    <property type="match status" value="1"/>
</dbReference>
<dbReference type="EMBL" id="VBRY01000001">
    <property type="protein sequence ID" value="TLS69203.1"/>
    <property type="molecule type" value="Genomic_DNA"/>
</dbReference>
<keyword evidence="12" id="KW-1185">Reference proteome</keyword>
<dbReference type="RefSeq" id="WP_138238016.1">
    <property type="nucleotide sequence ID" value="NZ_VBRY01000001.1"/>
</dbReference>
<comment type="cofactor">
    <cofactor evidence="9">
        <name>FMN</name>
        <dbReference type="ChEBI" id="CHEBI:58210"/>
    </cofactor>
    <text evidence="9">Binds 1 FMN per subunit.</text>
</comment>
<protein>
    <recommendedName>
        <fullName evidence="9">Dihydroorotate dehydrogenase</fullName>
        <shortName evidence="9">DHOD</shortName>
        <shortName evidence="9">DHODase</shortName>
        <shortName evidence="9">DHOdehase</shortName>
        <ecNumber evidence="9">1.3.-.-</ecNumber>
    </recommendedName>
</protein>
<feature type="binding site" evidence="9">
    <location>
        <begin position="276"/>
        <end position="277"/>
    </location>
    <ligand>
        <name>FMN</name>
        <dbReference type="ChEBI" id="CHEBI:58210"/>
    </ligand>
</feature>
<dbReference type="EC" id="1.3.-.-" evidence="9"/>
<comment type="catalytic activity">
    <reaction evidence="9">
        <text>(S)-dihydroorotate + A = orotate + AH2</text>
        <dbReference type="Rhea" id="RHEA:18073"/>
        <dbReference type="ChEBI" id="CHEBI:13193"/>
        <dbReference type="ChEBI" id="CHEBI:17499"/>
        <dbReference type="ChEBI" id="CHEBI:30839"/>
        <dbReference type="ChEBI" id="CHEBI:30864"/>
    </reaction>
</comment>
<keyword evidence="5 9" id="KW-0285">Flavoprotein</keyword>
<feature type="binding site" evidence="9">
    <location>
        <position position="28"/>
    </location>
    <ligand>
        <name>FMN</name>
        <dbReference type="ChEBI" id="CHEBI:58210"/>
    </ligand>
</feature>
<dbReference type="PANTHER" id="PTHR48109">
    <property type="entry name" value="DIHYDROOROTATE DEHYDROGENASE (QUINONE), MITOCHONDRIAL-RELATED"/>
    <property type="match status" value="1"/>
</dbReference>
<dbReference type="Proteomes" id="UP000306585">
    <property type="component" value="Unassembled WGS sequence"/>
</dbReference>
<evidence type="ECO:0000256" key="9">
    <source>
        <dbReference type="HAMAP-Rule" id="MF_00224"/>
    </source>
</evidence>
<comment type="similarity">
    <text evidence="3 9">Belongs to the dihydroorotate dehydrogenase family. Type 1 subfamily.</text>
</comment>
<evidence type="ECO:0000256" key="6">
    <source>
        <dbReference type="ARBA" id="ARBA00022643"/>
    </source>
</evidence>
<dbReference type="GO" id="GO:0005737">
    <property type="term" value="C:cytoplasm"/>
    <property type="evidence" value="ECO:0007669"/>
    <property type="project" value="UniProtKB-SubCell"/>
</dbReference>
<evidence type="ECO:0000256" key="4">
    <source>
        <dbReference type="ARBA" id="ARBA00022490"/>
    </source>
</evidence>
<dbReference type="InterPro" id="IPR049622">
    <property type="entry name" value="Dihydroorotate_DH_I"/>
</dbReference>
<accession>A0A5R9GYX7</accession>
<feature type="active site" description="Nucleophile" evidence="9">
    <location>
        <position position="138"/>
    </location>
</feature>
<dbReference type="NCBIfam" id="NF005574">
    <property type="entry name" value="PRK07259.1"/>
    <property type="match status" value="1"/>
</dbReference>
<dbReference type="InterPro" id="IPR005720">
    <property type="entry name" value="Dihydroorotate_DH_cat"/>
</dbReference>
<evidence type="ECO:0000256" key="5">
    <source>
        <dbReference type="ARBA" id="ARBA00022630"/>
    </source>
</evidence>
<dbReference type="AlphaFoldDB" id="A0A5R9GYX7"/>
<keyword evidence="7 9" id="KW-0665">Pyrimidine biosynthesis</keyword>
<keyword evidence="4 9" id="KW-0963">Cytoplasm</keyword>
<proteinExistence type="inferred from homology"/>
<organism evidence="11 12">
    <name type="scientific">Mariprofundus erugo</name>
    <dbReference type="NCBI Taxonomy" id="2528639"/>
    <lineage>
        <taxon>Bacteria</taxon>
        <taxon>Pseudomonadati</taxon>
        <taxon>Pseudomonadota</taxon>
        <taxon>Candidatius Mariprofundia</taxon>
        <taxon>Mariprofundales</taxon>
        <taxon>Mariprofundaceae</taxon>
        <taxon>Mariprofundus</taxon>
    </lineage>
</organism>
<evidence type="ECO:0000256" key="1">
    <source>
        <dbReference type="ARBA" id="ARBA00004496"/>
    </source>
</evidence>
<dbReference type="GO" id="GO:0044205">
    <property type="term" value="P:'de novo' UMP biosynthetic process"/>
    <property type="evidence" value="ECO:0007669"/>
    <property type="project" value="UniProtKB-UniRule"/>
</dbReference>
<dbReference type="GO" id="GO:0004152">
    <property type="term" value="F:dihydroorotate dehydrogenase activity"/>
    <property type="evidence" value="ECO:0007669"/>
    <property type="project" value="UniProtKB-UniRule"/>
</dbReference>
<dbReference type="InterPro" id="IPR024920">
    <property type="entry name" value="Dihydroorotate_DH_1"/>
</dbReference>
<dbReference type="PANTHER" id="PTHR48109:SF1">
    <property type="entry name" value="DIHYDROOROTATE DEHYDROGENASE (FUMARATE)"/>
    <property type="match status" value="1"/>
</dbReference>
<dbReference type="CDD" id="cd04740">
    <property type="entry name" value="DHOD_1B_like"/>
    <property type="match status" value="1"/>
</dbReference>
<dbReference type="PIRSF" id="PIRSF000164">
    <property type="entry name" value="DHO_oxidase"/>
    <property type="match status" value="1"/>
</dbReference>
<evidence type="ECO:0000256" key="7">
    <source>
        <dbReference type="ARBA" id="ARBA00022975"/>
    </source>
</evidence>
<keyword evidence="8 9" id="KW-0560">Oxidoreductase</keyword>
<feature type="binding site" evidence="9">
    <location>
        <begin position="78"/>
        <end position="82"/>
    </location>
    <ligand>
        <name>substrate</name>
    </ligand>
</feature>
<dbReference type="NCBIfam" id="TIGR01037">
    <property type="entry name" value="pyrD_sub1_fam"/>
    <property type="match status" value="1"/>
</dbReference>
<feature type="binding site" evidence="9">
    <location>
        <position position="108"/>
    </location>
    <ligand>
        <name>FMN</name>
        <dbReference type="ChEBI" id="CHEBI:58210"/>
    </ligand>
</feature>
<name>A0A5R9GYX7_9PROT</name>
<comment type="caution">
    <text evidence="11">The sequence shown here is derived from an EMBL/GenBank/DDBJ whole genome shotgun (WGS) entry which is preliminary data.</text>
</comment>
<dbReference type="InterPro" id="IPR012135">
    <property type="entry name" value="Dihydroorotate_DH_1_2"/>
</dbReference>
<feature type="binding site" evidence="9">
    <location>
        <position position="135"/>
    </location>
    <ligand>
        <name>substrate</name>
    </ligand>
</feature>
<reference evidence="11 12" key="1">
    <citation type="journal article" date="2019" name="Appl. Environ. Microbiol.">
        <title>Environmental Evidence and Genomic Insight of Iron-oxidizing Bacteria Preference Towards More Corrosion Resistant Stainless Steel at Higher Salinities.</title>
        <authorList>
            <person name="Garrison C.E."/>
            <person name="Price K.A."/>
            <person name="Field E.K."/>
        </authorList>
    </citation>
    <scope>NUCLEOTIDE SEQUENCE [LARGE SCALE GENOMIC DNA]</scope>
    <source>
        <strain evidence="11 12">P3</strain>
    </source>
</reference>
<feature type="domain" description="Dihydroorotate dehydrogenase catalytic" evidence="10">
    <location>
        <begin position="11"/>
        <end position="296"/>
    </location>
</feature>
<dbReference type="Pfam" id="PF01180">
    <property type="entry name" value="DHO_dh"/>
    <property type="match status" value="1"/>
</dbReference>
<evidence type="ECO:0000256" key="2">
    <source>
        <dbReference type="ARBA" id="ARBA00004725"/>
    </source>
</evidence>